<dbReference type="Proteomes" id="UP001065593">
    <property type="component" value="Unassembled WGS sequence"/>
</dbReference>
<evidence type="ECO:0000256" key="1">
    <source>
        <dbReference type="ARBA" id="ARBA00023015"/>
    </source>
</evidence>
<dbReference type="InterPro" id="IPR050959">
    <property type="entry name" value="MarA-like"/>
</dbReference>
<dbReference type="SUPFAM" id="SSF55136">
    <property type="entry name" value="Probable bacterial effector-binding domain"/>
    <property type="match status" value="1"/>
</dbReference>
<dbReference type="Gene3D" id="1.10.10.60">
    <property type="entry name" value="Homeodomain-like"/>
    <property type="match status" value="2"/>
</dbReference>
<name>A0ABQ5NND8_9BACI</name>
<evidence type="ECO:0000256" key="2">
    <source>
        <dbReference type="ARBA" id="ARBA00023125"/>
    </source>
</evidence>
<organism evidence="5 6">
    <name type="scientific">Lysinibacillus piscis</name>
    <dbReference type="NCBI Taxonomy" id="2518931"/>
    <lineage>
        <taxon>Bacteria</taxon>
        <taxon>Bacillati</taxon>
        <taxon>Bacillota</taxon>
        <taxon>Bacilli</taxon>
        <taxon>Bacillales</taxon>
        <taxon>Bacillaceae</taxon>
        <taxon>Lysinibacillus</taxon>
    </lineage>
</organism>
<dbReference type="InterPro" id="IPR011256">
    <property type="entry name" value="Reg_factor_effector_dom_sf"/>
</dbReference>
<dbReference type="EMBL" id="BRZA01000003">
    <property type="protein sequence ID" value="GLC89601.1"/>
    <property type="molecule type" value="Genomic_DNA"/>
</dbReference>
<protein>
    <submittedName>
        <fullName evidence="5">AraC family transcriptional regulator</fullName>
    </submittedName>
</protein>
<dbReference type="InterPro" id="IPR018060">
    <property type="entry name" value="HTH_AraC"/>
</dbReference>
<keyword evidence="2" id="KW-0238">DNA-binding</keyword>
<evidence type="ECO:0000313" key="6">
    <source>
        <dbReference type="Proteomes" id="UP001065593"/>
    </source>
</evidence>
<dbReference type="InterPro" id="IPR029441">
    <property type="entry name" value="Cass2"/>
</dbReference>
<keyword evidence="3" id="KW-0804">Transcription</keyword>
<evidence type="ECO:0000256" key="3">
    <source>
        <dbReference type="ARBA" id="ARBA00023163"/>
    </source>
</evidence>
<evidence type="ECO:0000259" key="4">
    <source>
        <dbReference type="PROSITE" id="PS01124"/>
    </source>
</evidence>
<dbReference type="SMART" id="SM00871">
    <property type="entry name" value="AraC_E_bind"/>
    <property type="match status" value="1"/>
</dbReference>
<dbReference type="PROSITE" id="PS01124">
    <property type="entry name" value="HTH_ARAC_FAMILY_2"/>
    <property type="match status" value="1"/>
</dbReference>
<keyword evidence="1" id="KW-0805">Transcription regulation</keyword>
<dbReference type="SUPFAM" id="SSF46689">
    <property type="entry name" value="Homeodomain-like"/>
    <property type="match status" value="2"/>
</dbReference>
<dbReference type="Gene3D" id="3.20.80.10">
    <property type="entry name" value="Regulatory factor, effector binding domain"/>
    <property type="match status" value="1"/>
</dbReference>
<dbReference type="InterPro" id="IPR010499">
    <property type="entry name" value="AraC_E-bd"/>
</dbReference>
<dbReference type="PANTHER" id="PTHR47504:SF5">
    <property type="entry name" value="RIGHT ORIGIN-BINDING PROTEIN"/>
    <property type="match status" value="1"/>
</dbReference>
<dbReference type="InterPro" id="IPR009057">
    <property type="entry name" value="Homeodomain-like_sf"/>
</dbReference>
<accession>A0ABQ5NND8</accession>
<comment type="caution">
    <text evidence="5">The sequence shown here is derived from an EMBL/GenBank/DDBJ whole genome shotgun (WGS) entry which is preliminary data.</text>
</comment>
<keyword evidence="6" id="KW-1185">Reference proteome</keyword>
<evidence type="ECO:0000313" key="5">
    <source>
        <dbReference type="EMBL" id="GLC89601.1"/>
    </source>
</evidence>
<dbReference type="RefSeq" id="WP_264989417.1">
    <property type="nucleotide sequence ID" value="NZ_BRZA01000003.1"/>
</dbReference>
<feature type="domain" description="HTH araC/xylS-type" evidence="4">
    <location>
        <begin position="8"/>
        <end position="105"/>
    </location>
</feature>
<dbReference type="PANTHER" id="PTHR47504">
    <property type="entry name" value="RIGHT ORIGIN-BINDING PROTEIN"/>
    <property type="match status" value="1"/>
</dbReference>
<reference evidence="5" key="1">
    <citation type="submission" date="2022-08" db="EMBL/GenBank/DDBJ databases">
        <title>Draft genome sequence of Lysinibacillus sp. strain KH24.</title>
        <authorList>
            <person name="Kanbe H."/>
            <person name="Itoh H."/>
        </authorList>
    </citation>
    <scope>NUCLEOTIDE SEQUENCE</scope>
    <source>
        <strain evidence="5">KH24</strain>
    </source>
</reference>
<dbReference type="Pfam" id="PF14526">
    <property type="entry name" value="Cass2"/>
    <property type="match status" value="1"/>
</dbReference>
<proteinExistence type="predicted"/>
<sequence>MDYIQHFQTVIDYIDYHIDEVITIEQLAEIAAYSPFHFSRKFRELLGESPMDYVKKRKLQFALQDMAHGISANEVAFQYGYETYVGFAKAFKKTFGVSPSTYYIHCPKAPPPLIDIQKLQSYQTGGIIKQPKIEEKSAFWLVGKTYHNTVENIQRTKDAPSYWFHQGLTDGEIERDLYAHFAPRIHGEYCLNIRHGEALTNFIFFFGVHNEQEYKEVVEPFSSLSIPSATYAIFQTPPVCPANFVESITGTWLYILNYWLPSADYEIDEQAFDFEFYDERCHPWEYDKVMMEIYIPIKLKYD</sequence>
<gene>
    <name evidence="5" type="ORF">LYSBPC_27280</name>
</gene>
<dbReference type="Pfam" id="PF12833">
    <property type="entry name" value="HTH_18"/>
    <property type="match status" value="1"/>
</dbReference>
<dbReference type="SMART" id="SM00342">
    <property type="entry name" value="HTH_ARAC"/>
    <property type="match status" value="1"/>
</dbReference>